<gene>
    <name evidence="9" type="ORF">HNP76_001322</name>
</gene>
<dbReference type="GO" id="GO:0015031">
    <property type="term" value="P:protein transport"/>
    <property type="evidence" value="ECO:0007669"/>
    <property type="project" value="UniProtKB-KW"/>
</dbReference>
<evidence type="ECO:0000256" key="1">
    <source>
        <dbReference type="ARBA" id="ARBA00004162"/>
    </source>
</evidence>
<dbReference type="PANTHER" id="PTHR30558:SF3">
    <property type="entry name" value="BIOPOLYMER TRANSPORT PROTEIN EXBD-RELATED"/>
    <property type="match status" value="1"/>
</dbReference>
<evidence type="ECO:0000256" key="6">
    <source>
        <dbReference type="ARBA" id="ARBA00023136"/>
    </source>
</evidence>
<sequence length="135" mass="15110">MIKRFVRHNVEDAGSSGSLNDLSFLLIIFFIVIAGFNVNKGFLLNLPSKEKPIVVNTEDILKCSLLADGRILIEGNEVAIDELSQKVTAKLQKWPNMTFLLTISPDAHYQSVVDVISTIRKLKVENFSFRMENAG</sequence>
<keyword evidence="3" id="KW-1003">Cell membrane</keyword>
<dbReference type="InterPro" id="IPR003400">
    <property type="entry name" value="ExbD"/>
</dbReference>
<evidence type="ECO:0000256" key="2">
    <source>
        <dbReference type="ARBA" id="ARBA00005811"/>
    </source>
</evidence>
<name>A0A7W8G8R7_9SPIR</name>
<keyword evidence="10" id="KW-1185">Reference proteome</keyword>
<dbReference type="GO" id="GO:0005886">
    <property type="term" value="C:plasma membrane"/>
    <property type="evidence" value="ECO:0007669"/>
    <property type="project" value="UniProtKB-SubCell"/>
</dbReference>
<proteinExistence type="inferred from homology"/>
<evidence type="ECO:0000256" key="7">
    <source>
        <dbReference type="RuleBase" id="RU003879"/>
    </source>
</evidence>
<evidence type="ECO:0000313" key="10">
    <source>
        <dbReference type="Proteomes" id="UP000518887"/>
    </source>
</evidence>
<protein>
    <submittedName>
        <fullName evidence="9">Biopolymer transport protein ExbD</fullName>
    </submittedName>
</protein>
<dbReference type="PANTHER" id="PTHR30558">
    <property type="entry name" value="EXBD MEMBRANE COMPONENT OF PMF-DRIVEN MACROMOLECULE IMPORT SYSTEM"/>
    <property type="match status" value="1"/>
</dbReference>
<comment type="subcellular location">
    <subcellularLocation>
        <location evidence="1">Cell membrane</location>
        <topology evidence="1">Single-pass membrane protein</topology>
    </subcellularLocation>
    <subcellularLocation>
        <location evidence="7">Cell membrane</location>
        <topology evidence="7">Single-pass type II membrane protein</topology>
    </subcellularLocation>
</comment>
<keyword evidence="5 8" id="KW-1133">Transmembrane helix</keyword>
<evidence type="ECO:0000256" key="5">
    <source>
        <dbReference type="ARBA" id="ARBA00022989"/>
    </source>
</evidence>
<evidence type="ECO:0000256" key="8">
    <source>
        <dbReference type="SAM" id="Phobius"/>
    </source>
</evidence>
<dbReference type="GO" id="GO:0022857">
    <property type="term" value="F:transmembrane transporter activity"/>
    <property type="evidence" value="ECO:0007669"/>
    <property type="project" value="InterPro"/>
</dbReference>
<keyword evidence="7" id="KW-0813">Transport</keyword>
<dbReference type="RefSeq" id="WP_184658769.1">
    <property type="nucleotide sequence ID" value="NZ_CP031518.1"/>
</dbReference>
<feature type="transmembrane region" description="Helical" evidence="8">
    <location>
        <begin position="22"/>
        <end position="39"/>
    </location>
</feature>
<dbReference type="AlphaFoldDB" id="A0A7W8G8R7"/>
<evidence type="ECO:0000256" key="4">
    <source>
        <dbReference type="ARBA" id="ARBA00022692"/>
    </source>
</evidence>
<comment type="caution">
    <text evidence="9">The sequence shown here is derived from an EMBL/GenBank/DDBJ whole genome shotgun (WGS) entry which is preliminary data.</text>
</comment>
<keyword evidence="4 7" id="KW-0812">Transmembrane</keyword>
<comment type="similarity">
    <text evidence="2 7">Belongs to the ExbD/TolR family.</text>
</comment>
<dbReference type="EMBL" id="JACHFQ010000004">
    <property type="protein sequence ID" value="MBB5225954.1"/>
    <property type="molecule type" value="Genomic_DNA"/>
</dbReference>
<organism evidence="9 10">
    <name type="scientific">Treponema ruminis</name>
    <dbReference type="NCBI Taxonomy" id="744515"/>
    <lineage>
        <taxon>Bacteria</taxon>
        <taxon>Pseudomonadati</taxon>
        <taxon>Spirochaetota</taxon>
        <taxon>Spirochaetia</taxon>
        <taxon>Spirochaetales</taxon>
        <taxon>Treponemataceae</taxon>
        <taxon>Treponema</taxon>
    </lineage>
</organism>
<evidence type="ECO:0000313" key="9">
    <source>
        <dbReference type="EMBL" id="MBB5225954.1"/>
    </source>
</evidence>
<evidence type="ECO:0000256" key="3">
    <source>
        <dbReference type="ARBA" id="ARBA00022475"/>
    </source>
</evidence>
<keyword evidence="6 8" id="KW-0472">Membrane</keyword>
<dbReference type="Pfam" id="PF02472">
    <property type="entry name" value="ExbD"/>
    <property type="match status" value="1"/>
</dbReference>
<accession>A0A7W8G8R7</accession>
<dbReference type="Gene3D" id="3.30.420.270">
    <property type="match status" value="1"/>
</dbReference>
<keyword evidence="7" id="KW-0653">Protein transport</keyword>
<reference evidence="9 10" key="1">
    <citation type="submission" date="2020-08" db="EMBL/GenBank/DDBJ databases">
        <title>Genomic Encyclopedia of Type Strains, Phase IV (KMG-IV): sequencing the most valuable type-strain genomes for metagenomic binning, comparative biology and taxonomic classification.</title>
        <authorList>
            <person name="Goeker M."/>
        </authorList>
    </citation>
    <scope>NUCLEOTIDE SEQUENCE [LARGE SCALE GENOMIC DNA]</scope>
    <source>
        <strain evidence="9 10">DSM 103462</strain>
    </source>
</reference>
<dbReference type="Proteomes" id="UP000518887">
    <property type="component" value="Unassembled WGS sequence"/>
</dbReference>